<organism evidence="2 3">
    <name type="scientific">Mycena chlorophos</name>
    <name type="common">Agaric fungus</name>
    <name type="synonym">Agaricus chlorophos</name>
    <dbReference type="NCBI Taxonomy" id="658473"/>
    <lineage>
        <taxon>Eukaryota</taxon>
        <taxon>Fungi</taxon>
        <taxon>Dikarya</taxon>
        <taxon>Basidiomycota</taxon>
        <taxon>Agaricomycotina</taxon>
        <taxon>Agaricomycetes</taxon>
        <taxon>Agaricomycetidae</taxon>
        <taxon>Agaricales</taxon>
        <taxon>Marasmiineae</taxon>
        <taxon>Mycenaceae</taxon>
        <taxon>Mycena</taxon>
    </lineage>
</organism>
<evidence type="ECO:0000313" key="2">
    <source>
        <dbReference type="EMBL" id="GAT48825.1"/>
    </source>
</evidence>
<keyword evidence="1" id="KW-1133">Transmembrane helix</keyword>
<keyword evidence="1" id="KW-0472">Membrane</keyword>
<sequence>MLGASLYPVLAIWAARHTATTAYFGAVIFHNLDLLTLPTHADLLQQARRALPAVATYSQTHAYLAARKFAPGLVDGPRARVGNVDLVARVIRRSMPTLRVSRRTLPQKSNISHGSGIAFANATVGLHTLKTAPRAIILPLAPTLDGPRIGSLDEIKNTTSFALGKLVVAVLFMAIVFAAQHWWQQLRSNDKNSVVWEPSLKSAKLPPSRRHHRRRVSIARTFMPAAIPRWLVVTPQAAIGTGIRTFNNQRDESIWRSFNTNLEIIRRSEPMSLPERFELDFLAGLTASEATHAETMWMQWVACQLQLGNGGIVNSTERKALLATARQGFV</sequence>
<keyword evidence="3" id="KW-1185">Reference proteome</keyword>
<feature type="transmembrane region" description="Helical" evidence="1">
    <location>
        <begin position="162"/>
        <end position="183"/>
    </location>
</feature>
<protein>
    <submittedName>
        <fullName evidence="2">Uncharacterized protein</fullName>
    </submittedName>
</protein>
<accession>A0ABQ0LCT4</accession>
<evidence type="ECO:0000313" key="3">
    <source>
        <dbReference type="Proteomes" id="UP000815677"/>
    </source>
</evidence>
<gene>
    <name evidence="2" type="ORF">MCHLO_06197</name>
</gene>
<evidence type="ECO:0000256" key="1">
    <source>
        <dbReference type="SAM" id="Phobius"/>
    </source>
</evidence>
<dbReference type="Proteomes" id="UP000815677">
    <property type="component" value="Unassembled WGS sequence"/>
</dbReference>
<name>A0ABQ0LCT4_MYCCL</name>
<dbReference type="EMBL" id="DF844984">
    <property type="protein sequence ID" value="GAT48825.1"/>
    <property type="molecule type" value="Genomic_DNA"/>
</dbReference>
<reference evidence="2" key="1">
    <citation type="submission" date="2014-09" db="EMBL/GenBank/DDBJ databases">
        <title>Genome sequence of the luminous mushroom Mycena chlorophos for searching fungal bioluminescence genes.</title>
        <authorList>
            <person name="Tanaka Y."/>
            <person name="Kasuga D."/>
            <person name="Oba Y."/>
            <person name="Hase S."/>
            <person name="Sato K."/>
            <person name="Oba Y."/>
            <person name="Sakakibara Y."/>
        </authorList>
    </citation>
    <scope>NUCLEOTIDE SEQUENCE</scope>
</reference>
<keyword evidence="1" id="KW-0812">Transmembrane</keyword>
<proteinExistence type="predicted"/>